<accession>A0A2A6BPD8</accession>
<reference evidence="1" key="2">
    <citation type="submission" date="2022-06" db="UniProtKB">
        <authorList>
            <consortium name="EnsemblMetazoa"/>
        </authorList>
    </citation>
    <scope>IDENTIFICATION</scope>
    <source>
        <strain evidence="1">PS312</strain>
    </source>
</reference>
<accession>A0A8R1Y7K3</accession>
<dbReference type="EnsemblMetazoa" id="PPA00934.1">
    <property type="protein sequence ID" value="PPA00934.1"/>
    <property type="gene ID" value="WBGene00090488"/>
</dbReference>
<protein>
    <submittedName>
        <fullName evidence="1">Uncharacterized protein</fullName>
    </submittedName>
</protein>
<name>A0A2A6BPD8_PRIPA</name>
<proteinExistence type="predicted"/>
<sequence length="310" mass="35106">MICHFSDRRESIVKFEDQTCQTKRSDSDGTIRDVSISNPECLPIESSKMQFSSVLSVAVLLLAVHQSTAQLRTKDEREACMAHMIAAQQAETDKDLVDKLTKAHVMIKGTVDLVQGLNADQKAKLVNTYFVGVGIIPPLILTPARPSEWSTMEKKKDKPLDEMTSEQIKERIHLSKISQVKENEEVEKLEALCREVEEMLPVWKMSTDTLCRDTGELLKNLESTSGALESAFRKMQMEIEDEIRSIKDKIRDLSQRAEEVHKLQSEVHLQLVQAKIVQFAAIFTWIYDFVAGKIESVFSGGDREKVNHDA</sequence>
<dbReference type="AlphaFoldDB" id="A0A2A6BPD8"/>
<evidence type="ECO:0000313" key="1">
    <source>
        <dbReference type="EnsemblMetazoa" id="PPA00934.1"/>
    </source>
</evidence>
<reference evidence="2" key="1">
    <citation type="journal article" date="2008" name="Nat. Genet.">
        <title>The Pristionchus pacificus genome provides a unique perspective on nematode lifestyle and parasitism.</title>
        <authorList>
            <person name="Dieterich C."/>
            <person name="Clifton S.W."/>
            <person name="Schuster L.N."/>
            <person name="Chinwalla A."/>
            <person name="Delehaunty K."/>
            <person name="Dinkelacker I."/>
            <person name="Fulton L."/>
            <person name="Fulton R."/>
            <person name="Godfrey J."/>
            <person name="Minx P."/>
            <person name="Mitreva M."/>
            <person name="Roeseler W."/>
            <person name="Tian H."/>
            <person name="Witte H."/>
            <person name="Yang S.P."/>
            <person name="Wilson R.K."/>
            <person name="Sommer R.J."/>
        </authorList>
    </citation>
    <scope>NUCLEOTIDE SEQUENCE [LARGE SCALE GENOMIC DNA]</scope>
    <source>
        <strain evidence="2">PS312</strain>
    </source>
</reference>
<keyword evidence="2" id="KW-1185">Reference proteome</keyword>
<organism evidence="1 2">
    <name type="scientific">Pristionchus pacificus</name>
    <name type="common">Parasitic nematode worm</name>
    <dbReference type="NCBI Taxonomy" id="54126"/>
    <lineage>
        <taxon>Eukaryota</taxon>
        <taxon>Metazoa</taxon>
        <taxon>Ecdysozoa</taxon>
        <taxon>Nematoda</taxon>
        <taxon>Chromadorea</taxon>
        <taxon>Rhabditida</taxon>
        <taxon>Rhabditina</taxon>
        <taxon>Diplogasteromorpha</taxon>
        <taxon>Diplogasteroidea</taxon>
        <taxon>Neodiplogasteridae</taxon>
        <taxon>Pristionchus</taxon>
    </lineage>
</organism>
<gene>
    <name evidence="1" type="primary">WBGene00090488</name>
</gene>
<dbReference type="Proteomes" id="UP000005239">
    <property type="component" value="Unassembled WGS sequence"/>
</dbReference>
<evidence type="ECO:0000313" key="2">
    <source>
        <dbReference type="Proteomes" id="UP000005239"/>
    </source>
</evidence>